<dbReference type="InterPro" id="IPR008427">
    <property type="entry name" value="Extracellular_membr_CFEM_dom"/>
</dbReference>
<keyword evidence="3 5" id="KW-0732">Signal</keyword>
<gene>
    <name evidence="7" type="ORF">M407DRAFT_25931</name>
</gene>
<dbReference type="PROSITE" id="PS52012">
    <property type="entry name" value="CFEM"/>
    <property type="match status" value="1"/>
</dbReference>
<evidence type="ECO:0000256" key="4">
    <source>
        <dbReference type="ARBA" id="ARBA00023157"/>
    </source>
</evidence>
<sequence>MSQCSSECKLTEMRSTTFFFVGLVVAAGRVAAQDDPTTANTTDGANATPTGIPACFLSCAGQVGQEANCADVTSVSCFCSSEYLRSAIKECITSNCNEEDQAVVSDFQLELCGNVDDPSGSLSPSVAPATASTTSSTQWWVSTPYGGADDNLGHPTMLDIPYTPIPSATAASPTTSSSAFTPTSTTTYFTTSATAASAATSSTAFTATSEPAYFTTFATGSTTVTANVPAKLSNADKSASPAGAKFCLVVSLVCFTLSVLI</sequence>
<dbReference type="Pfam" id="PF05730">
    <property type="entry name" value="CFEM"/>
    <property type="match status" value="1"/>
</dbReference>
<comment type="subcellular location">
    <subcellularLocation>
        <location evidence="1">Secreted</location>
    </subcellularLocation>
</comment>
<dbReference type="HOGENOM" id="CLU_1066301_0_0_1"/>
<feature type="chain" id="PRO_5002166654" description="CFEM domain-containing protein" evidence="5">
    <location>
        <begin position="33"/>
        <end position="261"/>
    </location>
</feature>
<reference evidence="8" key="2">
    <citation type="submission" date="2015-01" db="EMBL/GenBank/DDBJ databases">
        <title>Evolutionary Origins and Diversification of the Mycorrhizal Mutualists.</title>
        <authorList>
            <consortium name="DOE Joint Genome Institute"/>
            <consortium name="Mycorrhizal Genomics Consortium"/>
            <person name="Kohler A."/>
            <person name="Kuo A."/>
            <person name="Nagy L.G."/>
            <person name="Floudas D."/>
            <person name="Copeland A."/>
            <person name="Barry K.W."/>
            <person name="Cichocki N."/>
            <person name="Veneault-Fourrey C."/>
            <person name="LaButti K."/>
            <person name="Lindquist E.A."/>
            <person name="Lipzen A."/>
            <person name="Lundell T."/>
            <person name="Morin E."/>
            <person name="Murat C."/>
            <person name="Riley R."/>
            <person name="Ohm R."/>
            <person name="Sun H."/>
            <person name="Tunlid A."/>
            <person name="Henrissat B."/>
            <person name="Grigoriev I.V."/>
            <person name="Hibbett D.S."/>
            <person name="Martin F."/>
        </authorList>
    </citation>
    <scope>NUCLEOTIDE SEQUENCE [LARGE SCALE GENOMIC DNA]</scope>
    <source>
        <strain evidence="8">MUT 4182</strain>
    </source>
</reference>
<accession>A0A0C3LTH4</accession>
<reference evidence="7 8" key="1">
    <citation type="submission" date="2014-04" db="EMBL/GenBank/DDBJ databases">
        <authorList>
            <consortium name="DOE Joint Genome Institute"/>
            <person name="Kuo A."/>
            <person name="Girlanda M."/>
            <person name="Perotto S."/>
            <person name="Kohler A."/>
            <person name="Nagy L.G."/>
            <person name="Floudas D."/>
            <person name="Copeland A."/>
            <person name="Barry K.W."/>
            <person name="Cichocki N."/>
            <person name="Veneault-Fourrey C."/>
            <person name="LaButti K."/>
            <person name="Lindquist E.A."/>
            <person name="Lipzen A."/>
            <person name="Lundell T."/>
            <person name="Morin E."/>
            <person name="Murat C."/>
            <person name="Sun H."/>
            <person name="Tunlid A."/>
            <person name="Henrissat B."/>
            <person name="Grigoriev I.V."/>
            <person name="Hibbett D.S."/>
            <person name="Martin F."/>
            <person name="Nordberg H.P."/>
            <person name="Cantor M.N."/>
            <person name="Hua S.X."/>
        </authorList>
    </citation>
    <scope>NUCLEOTIDE SEQUENCE [LARGE SCALE GENOMIC DNA]</scope>
    <source>
        <strain evidence="7 8">MUT 4182</strain>
    </source>
</reference>
<dbReference type="SMART" id="SM00747">
    <property type="entry name" value="CFEM"/>
    <property type="match status" value="1"/>
</dbReference>
<dbReference type="EMBL" id="KN823056">
    <property type="protein sequence ID" value="KIO24687.1"/>
    <property type="molecule type" value="Genomic_DNA"/>
</dbReference>
<dbReference type="Proteomes" id="UP000054248">
    <property type="component" value="Unassembled WGS sequence"/>
</dbReference>
<keyword evidence="2" id="KW-0964">Secreted</keyword>
<evidence type="ECO:0000256" key="3">
    <source>
        <dbReference type="ARBA" id="ARBA00022729"/>
    </source>
</evidence>
<keyword evidence="4" id="KW-1015">Disulfide bond</keyword>
<evidence type="ECO:0000256" key="2">
    <source>
        <dbReference type="ARBA" id="ARBA00022525"/>
    </source>
</evidence>
<name>A0A0C3LTH4_9AGAM</name>
<keyword evidence="8" id="KW-1185">Reference proteome</keyword>
<evidence type="ECO:0000313" key="7">
    <source>
        <dbReference type="EMBL" id="KIO24687.1"/>
    </source>
</evidence>
<proteinExistence type="predicted"/>
<protein>
    <recommendedName>
        <fullName evidence="6">CFEM domain-containing protein</fullName>
    </recommendedName>
</protein>
<feature type="domain" description="CFEM" evidence="6">
    <location>
        <begin position="27"/>
        <end position="137"/>
    </location>
</feature>
<evidence type="ECO:0000256" key="5">
    <source>
        <dbReference type="SAM" id="SignalP"/>
    </source>
</evidence>
<evidence type="ECO:0000313" key="8">
    <source>
        <dbReference type="Proteomes" id="UP000054248"/>
    </source>
</evidence>
<organism evidence="7 8">
    <name type="scientific">Tulasnella calospora MUT 4182</name>
    <dbReference type="NCBI Taxonomy" id="1051891"/>
    <lineage>
        <taxon>Eukaryota</taxon>
        <taxon>Fungi</taxon>
        <taxon>Dikarya</taxon>
        <taxon>Basidiomycota</taxon>
        <taxon>Agaricomycotina</taxon>
        <taxon>Agaricomycetes</taxon>
        <taxon>Cantharellales</taxon>
        <taxon>Tulasnellaceae</taxon>
        <taxon>Tulasnella</taxon>
    </lineage>
</organism>
<dbReference type="AlphaFoldDB" id="A0A0C3LTH4"/>
<feature type="signal peptide" evidence="5">
    <location>
        <begin position="1"/>
        <end position="32"/>
    </location>
</feature>
<evidence type="ECO:0000259" key="6">
    <source>
        <dbReference type="PROSITE" id="PS52012"/>
    </source>
</evidence>
<dbReference type="GO" id="GO:0005576">
    <property type="term" value="C:extracellular region"/>
    <property type="evidence" value="ECO:0007669"/>
    <property type="project" value="UniProtKB-SubCell"/>
</dbReference>
<evidence type="ECO:0000256" key="1">
    <source>
        <dbReference type="ARBA" id="ARBA00004613"/>
    </source>
</evidence>